<evidence type="ECO:0000313" key="8">
    <source>
        <dbReference type="EMBL" id="MCJ2188236.1"/>
    </source>
</evidence>
<keyword evidence="9" id="KW-1185">Reference proteome</keyword>
<gene>
    <name evidence="8" type="ORF">MTR66_15590</name>
</gene>
<dbReference type="Proteomes" id="UP001202281">
    <property type="component" value="Unassembled WGS sequence"/>
</dbReference>
<feature type="transmembrane region" description="Helical" evidence="6">
    <location>
        <begin position="261"/>
        <end position="283"/>
    </location>
</feature>
<reference evidence="8 9" key="1">
    <citation type="submission" date="2022-04" db="EMBL/GenBank/DDBJ databases">
        <title>Identification of a novel bacterium isolated from mangrove sediments.</title>
        <authorList>
            <person name="Pan X."/>
        </authorList>
    </citation>
    <scope>NUCLEOTIDE SEQUENCE [LARGE SCALE GENOMIC DNA]</scope>
    <source>
        <strain evidence="8 9">B2638</strain>
    </source>
</reference>
<keyword evidence="7" id="KW-0732">Signal</keyword>
<keyword evidence="4 6" id="KW-1133">Transmembrane helix</keyword>
<feature type="transmembrane region" description="Helical" evidence="6">
    <location>
        <begin position="210"/>
        <end position="232"/>
    </location>
</feature>
<sequence length="351" mass="38825">MRISRWLAAIPVALLSTPALAHGGHVHADANPWTLWQLSPEILLGLVVAGLIYWRGSRHGLVDERWRIAAFFGGLLALFIALISPVERLADHIFAVHQVEHMLLRTVAPMLLFLSRPQAALVRGLPNGVSRFFAGSGWLRKVLDVLRFPPVATVLFLLASYFWMLPHFHDMAILDEPIHYMWHISLLVTGLIFFSVIFDRRTAPQGPGLGTRLGMFVFAALGNILLGAFLTFKTVPLYDAYIALGHMWHVSMLTDEQTGGIIMWIPGTMMFAVSAILVIHRWGSEEDRVTARRLRTGREMTAASAGANRTLAFGLAGFALVLLAIVFSVVAMIDHPHSKAHDFGAAGQMWG</sequence>
<feature type="transmembrane region" description="Helical" evidence="6">
    <location>
        <begin position="66"/>
        <end position="86"/>
    </location>
</feature>
<comment type="subcellular location">
    <subcellularLocation>
        <location evidence="1">Cell membrane</location>
        <topology evidence="1">Multi-pass membrane protein</topology>
    </subcellularLocation>
</comment>
<evidence type="ECO:0000256" key="6">
    <source>
        <dbReference type="SAM" id="Phobius"/>
    </source>
</evidence>
<proteinExistence type="predicted"/>
<evidence type="ECO:0000256" key="3">
    <source>
        <dbReference type="ARBA" id="ARBA00022692"/>
    </source>
</evidence>
<dbReference type="RefSeq" id="WP_243922704.1">
    <property type="nucleotide sequence ID" value="NZ_JALHLG010000028.1"/>
</dbReference>
<evidence type="ECO:0000256" key="5">
    <source>
        <dbReference type="ARBA" id="ARBA00023136"/>
    </source>
</evidence>
<dbReference type="EMBL" id="JALHLG010000028">
    <property type="protein sequence ID" value="MCJ2188236.1"/>
    <property type="molecule type" value="Genomic_DNA"/>
</dbReference>
<feature type="chain" id="PRO_5045680349" evidence="7">
    <location>
        <begin position="22"/>
        <end position="351"/>
    </location>
</feature>
<protein>
    <submittedName>
        <fullName evidence="8">Cytochrome c oxidase assembly protein</fullName>
    </submittedName>
</protein>
<evidence type="ECO:0000256" key="1">
    <source>
        <dbReference type="ARBA" id="ARBA00004651"/>
    </source>
</evidence>
<feature type="transmembrane region" description="Helical" evidence="6">
    <location>
        <begin position="106"/>
        <end position="125"/>
    </location>
</feature>
<keyword evidence="2" id="KW-1003">Cell membrane</keyword>
<feature type="transmembrane region" description="Helical" evidence="6">
    <location>
        <begin position="145"/>
        <end position="165"/>
    </location>
</feature>
<feature type="signal peptide" evidence="7">
    <location>
        <begin position="1"/>
        <end position="21"/>
    </location>
</feature>
<feature type="transmembrane region" description="Helical" evidence="6">
    <location>
        <begin position="33"/>
        <end position="54"/>
    </location>
</feature>
<feature type="transmembrane region" description="Helical" evidence="6">
    <location>
        <begin position="310"/>
        <end position="333"/>
    </location>
</feature>
<evidence type="ECO:0000256" key="7">
    <source>
        <dbReference type="SAM" id="SignalP"/>
    </source>
</evidence>
<comment type="caution">
    <text evidence="8">The sequence shown here is derived from an EMBL/GenBank/DDBJ whole genome shotgun (WGS) entry which is preliminary data.</text>
</comment>
<evidence type="ECO:0000313" key="9">
    <source>
        <dbReference type="Proteomes" id="UP001202281"/>
    </source>
</evidence>
<feature type="transmembrane region" description="Helical" evidence="6">
    <location>
        <begin position="180"/>
        <end position="198"/>
    </location>
</feature>
<evidence type="ECO:0000256" key="4">
    <source>
        <dbReference type="ARBA" id="ARBA00022989"/>
    </source>
</evidence>
<dbReference type="Pfam" id="PF09678">
    <property type="entry name" value="Caa3_CtaG"/>
    <property type="match status" value="1"/>
</dbReference>
<evidence type="ECO:0000256" key="2">
    <source>
        <dbReference type="ARBA" id="ARBA00022475"/>
    </source>
</evidence>
<organism evidence="8 9">
    <name type="scientific">Novosphingobium beihaiensis</name>
    <dbReference type="NCBI Taxonomy" id="2930389"/>
    <lineage>
        <taxon>Bacteria</taxon>
        <taxon>Pseudomonadati</taxon>
        <taxon>Pseudomonadota</taxon>
        <taxon>Alphaproteobacteria</taxon>
        <taxon>Sphingomonadales</taxon>
        <taxon>Sphingomonadaceae</taxon>
        <taxon>Novosphingobium</taxon>
    </lineage>
</organism>
<accession>A0ABT0BTU8</accession>
<name>A0ABT0BTU8_9SPHN</name>
<keyword evidence="5 6" id="KW-0472">Membrane</keyword>
<dbReference type="InterPro" id="IPR019108">
    <property type="entry name" value="Caa3_assmbl_CtaG-rel"/>
</dbReference>
<keyword evidence="3 6" id="KW-0812">Transmembrane</keyword>